<dbReference type="PANTHER" id="PTHR48075:SF1">
    <property type="entry name" value="LAMBDA-CRYSTALLIN HOMOLOG"/>
    <property type="match status" value="1"/>
</dbReference>
<dbReference type="Pfam" id="PF02737">
    <property type="entry name" value="3HCDH_N"/>
    <property type="match status" value="1"/>
</dbReference>
<feature type="domain" description="3-hydroxyacyl-CoA dehydrogenase C-terminal" evidence="3">
    <location>
        <begin position="185"/>
        <end position="232"/>
    </location>
</feature>
<dbReference type="GeneID" id="62209138"/>
<evidence type="ECO:0000256" key="2">
    <source>
        <dbReference type="ARBA" id="ARBA00023002"/>
    </source>
</evidence>
<dbReference type="RefSeq" id="XP_038781331.1">
    <property type="nucleotide sequence ID" value="XM_038935960.1"/>
</dbReference>
<comment type="caution">
    <text evidence="5">The sequence shown here is derived from an EMBL/GenBank/DDBJ whole genome shotgun (WGS) entry which is preliminary data.</text>
</comment>
<name>A0A8H7EAP6_9PLEO</name>
<dbReference type="InterPro" id="IPR006108">
    <property type="entry name" value="3HC_DH_C"/>
</dbReference>
<dbReference type="EMBL" id="JAAABM010000026">
    <property type="protein sequence ID" value="KAF7670949.1"/>
    <property type="molecule type" value="Genomic_DNA"/>
</dbReference>
<dbReference type="SUPFAM" id="SSF48179">
    <property type="entry name" value="6-phosphogluconate dehydrogenase C-terminal domain-like"/>
    <property type="match status" value="1"/>
</dbReference>
<dbReference type="GO" id="GO:0070403">
    <property type="term" value="F:NAD+ binding"/>
    <property type="evidence" value="ECO:0007669"/>
    <property type="project" value="InterPro"/>
</dbReference>
<reference evidence="5" key="1">
    <citation type="submission" date="2020-01" db="EMBL/GenBank/DDBJ databases">
        <authorList>
            <person name="Feng Z.H.Z."/>
        </authorList>
    </citation>
    <scope>NUCLEOTIDE SEQUENCE</scope>
    <source>
        <strain evidence="5">CBS107.38</strain>
    </source>
</reference>
<accession>A0A8H7EAP6</accession>
<protein>
    <submittedName>
        <fullName evidence="5">Nad-binding domain protein</fullName>
    </submittedName>
</protein>
<gene>
    <name evidence="5" type="ORF">GT037_010913</name>
</gene>
<dbReference type="PANTHER" id="PTHR48075">
    <property type="entry name" value="3-HYDROXYACYL-COA DEHYDROGENASE FAMILY PROTEIN"/>
    <property type="match status" value="1"/>
</dbReference>
<dbReference type="Gene3D" id="1.10.1040.10">
    <property type="entry name" value="N-(1-d-carboxylethyl)-l-norvaline Dehydrogenase, domain 2"/>
    <property type="match status" value="1"/>
</dbReference>
<dbReference type="Gene3D" id="3.40.50.720">
    <property type="entry name" value="NAD(P)-binding Rossmann-like Domain"/>
    <property type="match status" value="1"/>
</dbReference>
<dbReference type="InterPro" id="IPR036291">
    <property type="entry name" value="NAD(P)-bd_dom_sf"/>
</dbReference>
<dbReference type="InterPro" id="IPR006176">
    <property type="entry name" value="3-OHacyl-CoA_DH_NAD-bd"/>
</dbReference>
<evidence type="ECO:0000313" key="5">
    <source>
        <dbReference type="EMBL" id="KAF7670949.1"/>
    </source>
</evidence>
<dbReference type="GO" id="GO:0050104">
    <property type="term" value="F:L-gulonate 3-dehydrogenase activity"/>
    <property type="evidence" value="ECO:0007669"/>
    <property type="project" value="TreeGrafter"/>
</dbReference>
<dbReference type="Pfam" id="PF00725">
    <property type="entry name" value="3HCDH"/>
    <property type="match status" value="1"/>
</dbReference>
<organism evidence="5 6">
    <name type="scientific">Alternaria burnsii</name>
    <dbReference type="NCBI Taxonomy" id="1187904"/>
    <lineage>
        <taxon>Eukaryota</taxon>
        <taxon>Fungi</taxon>
        <taxon>Dikarya</taxon>
        <taxon>Ascomycota</taxon>
        <taxon>Pezizomycotina</taxon>
        <taxon>Dothideomycetes</taxon>
        <taxon>Pleosporomycetidae</taxon>
        <taxon>Pleosporales</taxon>
        <taxon>Pleosporineae</taxon>
        <taxon>Pleosporaceae</taxon>
        <taxon>Alternaria</taxon>
        <taxon>Alternaria sect. Alternaria</taxon>
    </lineage>
</organism>
<feature type="domain" description="3-hydroxyacyl-CoA dehydrogenase NAD binding" evidence="4">
    <location>
        <begin position="6"/>
        <end position="181"/>
    </location>
</feature>
<dbReference type="Proteomes" id="UP000596902">
    <property type="component" value="Unassembled WGS sequence"/>
</dbReference>
<evidence type="ECO:0000256" key="1">
    <source>
        <dbReference type="ARBA" id="ARBA00009463"/>
    </source>
</evidence>
<dbReference type="InterPro" id="IPR013328">
    <property type="entry name" value="6PGD_dom2"/>
</dbReference>
<dbReference type="SUPFAM" id="SSF51735">
    <property type="entry name" value="NAD(P)-binding Rossmann-fold domains"/>
    <property type="match status" value="1"/>
</dbReference>
<comment type="similarity">
    <text evidence="1">Belongs to the 3-hydroxyacyl-CoA dehydrogenase family.</text>
</comment>
<dbReference type="AlphaFoldDB" id="A0A8H7EAP6"/>
<sequence length="324" mass="35195">MTIRAVGIVGTGVIGASWTGLFLAHGLHVYVADPAPGAAEKLAAYLEAIWPNMELMSLEENASLSNYEFVGPSLGEFYKKVDFIQENAPERPDLKTKILADIDAAVRPEIVIASSSSGIPSSKFISECRHPERVLIGHPFNPPHLMPLVEIVPHPKTSTLAISNALEFYTSVGRRPVHIKEEIPGFVANRLQAALCNEAYSLVARGIVSAQDLDACVTTSLGPRWAMVGPFLANAMGGGGGIEGFRHMIEHLGPASQTWLADMQAHKFDWSAQSVDALGTSVADELTGKDMKILEQKRDDDLVKFFKIKGKRRTSFNGMSLDSR</sequence>
<keyword evidence="6" id="KW-1185">Reference proteome</keyword>
<proteinExistence type="inferred from homology"/>
<keyword evidence="2" id="KW-0560">Oxidoreductase</keyword>
<reference evidence="5" key="2">
    <citation type="submission" date="2020-08" db="EMBL/GenBank/DDBJ databases">
        <title>Draft Genome Sequence of Cumin Blight Pathogen Alternaria burnsii.</title>
        <authorList>
            <person name="Feng Z."/>
        </authorList>
    </citation>
    <scope>NUCLEOTIDE SEQUENCE</scope>
    <source>
        <strain evidence="5">CBS107.38</strain>
    </source>
</reference>
<evidence type="ECO:0000313" key="6">
    <source>
        <dbReference type="Proteomes" id="UP000596902"/>
    </source>
</evidence>
<dbReference type="GO" id="GO:0006631">
    <property type="term" value="P:fatty acid metabolic process"/>
    <property type="evidence" value="ECO:0007669"/>
    <property type="project" value="InterPro"/>
</dbReference>
<evidence type="ECO:0000259" key="4">
    <source>
        <dbReference type="Pfam" id="PF02737"/>
    </source>
</evidence>
<evidence type="ECO:0000259" key="3">
    <source>
        <dbReference type="Pfam" id="PF00725"/>
    </source>
</evidence>
<dbReference type="InterPro" id="IPR008927">
    <property type="entry name" value="6-PGluconate_DH-like_C_sf"/>
</dbReference>